<keyword evidence="3" id="KW-1185">Reference proteome</keyword>
<evidence type="ECO:0000313" key="3">
    <source>
        <dbReference type="Proteomes" id="UP000652761"/>
    </source>
</evidence>
<dbReference type="Proteomes" id="UP000652761">
    <property type="component" value="Unassembled WGS sequence"/>
</dbReference>
<reference evidence="2" key="1">
    <citation type="submission" date="2017-07" db="EMBL/GenBank/DDBJ databases">
        <title>Taro Niue Genome Assembly and Annotation.</title>
        <authorList>
            <person name="Atibalentja N."/>
            <person name="Keating K."/>
            <person name="Fields C.J."/>
        </authorList>
    </citation>
    <scope>NUCLEOTIDE SEQUENCE</scope>
    <source>
        <strain evidence="2">Niue_2</strain>
        <tissue evidence="2">Leaf</tissue>
    </source>
</reference>
<proteinExistence type="predicted"/>
<dbReference type="EMBL" id="NMUH01000078">
    <property type="protein sequence ID" value="MQL70766.1"/>
    <property type="molecule type" value="Genomic_DNA"/>
</dbReference>
<name>A0A843TKL2_COLES</name>
<gene>
    <name evidence="2" type="ORF">Taro_003085</name>
</gene>
<dbReference type="AlphaFoldDB" id="A0A843TKL2"/>
<feature type="non-terminal residue" evidence="2">
    <location>
        <position position="291"/>
    </location>
</feature>
<sequence>MRNGICASVERLQTCRIINVRNRASCNNLQRLRANKAQEDRPPKATGDFLPQHSLDGTQSSGVRQTERVWAMHVRSFSRVYSRGFRCCFVPPDIPAVFLPFWDIAGRFLAFLDIPAVFWLYGAFLTPLESGFKSRPRERTPLHRSDVGPAPPDWTRGANRQAIFAIFRATRTYLQFSGQQGGPLCNFTQTGSRTGVFIRRANRSTPSQRRGTSPEDLRERILERQTASSFAGTRERLASVGEEKSLWRGSPRESFAPLEALGFEWRVAPLFIGVLASSSAGVRDPAGVHAR</sequence>
<evidence type="ECO:0000256" key="1">
    <source>
        <dbReference type="SAM" id="MobiDB-lite"/>
    </source>
</evidence>
<accession>A0A843TKL2</accession>
<protein>
    <submittedName>
        <fullName evidence="2">Uncharacterized protein</fullName>
    </submittedName>
</protein>
<comment type="caution">
    <text evidence="2">The sequence shown here is derived from an EMBL/GenBank/DDBJ whole genome shotgun (WGS) entry which is preliminary data.</text>
</comment>
<feature type="region of interest" description="Disordered" evidence="1">
    <location>
        <begin position="35"/>
        <end position="59"/>
    </location>
</feature>
<organism evidence="2 3">
    <name type="scientific">Colocasia esculenta</name>
    <name type="common">Wild taro</name>
    <name type="synonym">Arum esculentum</name>
    <dbReference type="NCBI Taxonomy" id="4460"/>
    <lineage>
        <taxon>Eukaryota</taxon>
        <taxon>Viridiplantae</taxon>
        <taxon>Streptophyta</taxon>
        <taxon>Embryophyta</taxon>
        <taxon>Tracheophyta</taxon>
        <taxon>Spermatophyta</taxon>
        <taxon>Magnoliopsida</taxon>
        <taxon>Liliopsida</taxon>
        <taxon>Araceae</taxon>
        <taxon>Aroideae</taxon>
        <taxon>Colocasieae</taxon>
        <taxon>Colocasia</taxon>
    </lineage>
</organism>
<evidence type="ECO:0000313" key="2">
    <source>
        <dbReference type="EMBL" id="MQL70766.1"/>
    </source>
</evidence>